<dbReference type="RefSeq" id="WP_153833073.1">
    <property type="nucleotide sequence ID" value="NZ_WJQR01000004.1"/>
</dbReference>
<dbReference type="Proteomes" id="UP000430975">
    <property type="component" value="Unassembled WGS sequence"/>
</dbReference>
<evidence type="ECO:0000313" key="2">
    <source>
        <dbReference type="EMBL" id="MRI85301.1"/>
    </source>
</evidence>
<gene>
    <name evidence="3" type="ORF">GF867_10595</name>
    <name evidence="2" type="ORF">GIY09_05350</name>
    <name evidence="1" type="ORF">GIY11_04695</name>
</gene>
<dbReference type="Proteomes" id="UP000440066">
    <property type="component" value="Unassembled WGS sequence"/>
</dbReference>
<organism evidence="2 4">
    <name type="scientific">Fundicoccus ignavus</name>
    <dbReference type="NCBI Taxonomy" id="2664442"/>
    <lineage>
        <taxon>Bacteria</taxon>
        <taxon>Bacillati</taxon>
        <taxon>Bacillota</taxon>
        <taxon>Bacilli</taxon>
        <taxon>Lactobacillales</taxon>
        <taxon>Aerococcaceae</taxon>
        <taxon>Fundicoccus</taxon>
    </lineage>
</organism>
<evidence type="ECO:0000313" key="3">
    <source>
        <dbReference type="EMBL" id="MRJ48012.1"/>
    </source>
</evidence>
<accession>A0A6I2GII1</accession>
<protein>
    <submittedName>
        <fullName evidence="2">Uncharacterized protein</fullName>
    </submittedName>
</protein>
<name>A0A6I2GII1_9LACT</name>
<reference evidence="4 6" key="2">
    <citation type="submission" date="2019-11" db="EMBL/GenBank/DDBJ databases">
        <title>Characterisation of Fundicoccus ignavus gen. nov. sp. nov., a novel genus of the family Aerococcaceae isolated from bulk tank milk.</title>
        <authorList>
            <person name="Siebert A."/>
            <person name="Huptas C."/>
            <person name="Wenning M."/>
            <person name="Scherer S."/>
            <person name="Doll E.V."/>
        </authorList>
    </citation>
    <scope>NUCLEOTIDE SEQUENCE [LARGE SCALE GENOMIC DNA]</scope>
    <source>
        <strain evidence="1 6">DSM 109653</strain>
        <strain evidence="2 4">WS4759</strain>
    </source>
</reference>
<proteinExistence type="predicted"/>
<dbReference type="AlphaFoldDB" id="A0A6I2GII1"/>
<dbReference type="Proteomes" id="UP000469870">
    <property type="component" value="Unassembled WGS sequence"/>
</dbReference>
<evidence type="ECO:0000313" key="1">
    <source>
        <dbReference type="EMBL" id="MRI81310.1"/>
    </source>
</evidence>
<keyword evidence="4" id="KW-1185">Reference proteome</keyword>
<reference evidence="3 5" key="1">
    <citation type="submission" date="2019-11" db="EMBL/GenBank/DDBJ databases">
        <title>Characterisation of Fundicoccus ignavus gen. nov. sp. nov., a novel genus of the family Aerococcaceae from bulk tank milk.</title>
        <authorList>
            <person name="Siebert A."/>
            <person name="Huptas C."/>
            <person name="Wenning M."/>
            <person name="Scherer S."/>
            <person name="Doll E.V."/>
        </authorList>
    </citation>
    <scope>NUCLEOTIDE SEQUENCE [LARGE SCALE GENOMIC DNA]</scope>
    <source>
        <strain evidence="3 5">DSM 109652</strain>
    </source>
</reference>
<comment type="caution">
    <text evidence="2">The sequence shown here is derived from an EMBL/GenBank/DDBJ whole genome shotgun (WGS) entry which is preliminary data.</text>
</comment>
<evidence type="ECO:0000313" key="5">
    <source>
        <dbReference type="Proteomes" id="UP000440066"/>
    </source>
</evidence>
<evidence type="ECO:0000313" key="4">
    <source>
        <dbReference type="Proteomes" id="UP000430975"/>
    </source>
</evidence>
<dbReference type="EMBL" id="WJQT01000018">
    <property type="protein sequence ID" value="MRJ48012.1"/>
    <property type="molecule type" value="Genomic_DNA"/>
</dbReference>
<evidence type="ECO:0000313" key="6">
    <source>
        <dbReference type="Proteomes" id="UP000469870"/>
    </source>
</evidence>
<sequence>MSQFKQDFEALLNEKKLPSAYKEIENGHHLYRFQFRVTKETALVVEVIIQNTDKDYSDAQVIYRHIHMLRDYNARGRALEVINELNEMKTGYYGLFLAGDGEIFLRSLLRIGTDPRPLYDTIVLGSAIAKGLQPQLVSELGESAKRN</sequence>
<dbReference type="EMBL" id="WJQR01000004">
    <property type="protein sequence ID" value="MRI81310.1"/>
    <property type="molecule type" value="Genomic_DNA"/>
</dbReference>
<dbReference type="EMBL" id="WJQS01000004">
    <property type="protein sequence ID" value="MRI85301.1"/>
    <property type="molecule type" value="Genomic_DNA"/>
</dbReference>